<protein>
    <submittedName>
        <fullName evidence="2">Uncharacterized protein</fullName>
    </submittedName>
</protein>
<reference evidence="2" key="1">
    <citation type="journal article" date="2021" name="Proc. Natl. Acad. Sci. U.S.A.">
        <title>A Catalog of Tens of Thousands of Viruses from Human Metagenomes Reveals Hidden Associations with Chronic Diseases.</title>
        <authorList>
            <person name="Tisza M.J."/>
            <person name="Buck C.B."/>
        </authorList>
    </citation>
    <scope>NUCLEOTIDE SEQUENCE</scope>
    <source>
        <strain evidence="2">CtoD91</strain>
    </source>
</reference>
<proteinExistence type="predicted"/>
<keyword evidence="1" id="KW-1133">Transmembrane helix</keyword>
<evidence type="ECO:0000313" key="2">
    <source>
        <dbReference type="EMBL" id="DAD69747.1"/>
    </source>
</evidence>
<evidence type="ECO:0000256" key="1">
    <source>
        <dbReference type="SAM" id="Phobius"/>
    </source>
</evidence>
<keyword evidence="1" id="KW-0472">Membrane</keyword>
<feature type="transmembrane region" description="Helical" evidence="1">
    <location>
        <begin position="12"/>
        <end position="30"/>
    </location>
</feature>
<sequence>MRTKDQARLIISFNWFLFSVAIVLIFISSLNAV</sequence>
<dbReference type="EMBL" id="BK015855">
    <property type="protein sequence ID" value="DAD69747.1"/>
    <property type="molecule type" value="Genomic_DNA"/>
</dbReference>
<organism evidence="2">
    <name type="scientific">Siphoviridae sp. ctoD91</name>
    <dbReference type="NCBI Taxonomy" id="2827591"/>
    <lineage>
        <taxon>Viruses</taxon>
        <taxon>Duplodnaviria</taxon>
        <taxon>Heunggongvirae</taxon>
        <taxon>Uroviricota</taxon>
        <taxon>Caudoviricetes</taxon>
    </lineage>
</organism>
<keyword evidence="1" id="KW-0812">Transmembrane</keyword>
<accession>A0A8S5LIV9</accession>
<name>A0A8S5LIV9_9CAUD</name>